<keyword evidence="13" id="KW-1185">Reference proteome</keyword>
<dbReference type="EMBL" id="JAUCMV010000002">
    <property type="protein sequence ID" value="KAK0416727.1"/>
    <property type="molecule type" value="Genomic_DNA"/>
</dbReference>
<evidence type="ECO:0000256" key="3">
    <source>
        <dbReference type="ARBA" id="ARBA00022771"/>
    </source>
</evidence>
<sequence length="887" mass="101707">MREAHQEIPNGFDDNEQTPTSCFSDESVLIVTQDSRGPKRSADVWQFFDEVHAKGSHRSSCRLCKKSFCDAPTTLKRHIMRNHAELWTTRKRKKAQSGDETDRTASDKKDRQEEAVKALTDLFANSVIPVAFELLEGDAMAKEDETSEDNTEPVYDDIEPDDVVLDGDDFRFEDPDDDETDLWTRSEVPTRKRISCVIHSLQLVLKRATESFDKRRRLQKVLNFVKLFRMSSKTARDLYIRTKLTLKLPCTTRWNSIFYVFGRLLEVKDAVQEVSLLHNHAPLSEEDFKFVMLVHKALEPFENFTKIMEKGNEISISKVMPFLKDQLITLESSSSDVNSLEHMLASALRFRFKICLNEADYKHRYTLASYLDPNYHVFLTPSEIISAEHDSSIECNVGKNFLIFYHTVRRKKKPLIRRDDKDTVYNQTLRKPKICITIACHSLFDKVMEQARQAKESTQKDLATGVNEKPQVVPEYENNGEISGCKMIWPQDLDPKWAKEEDVELTEGEIDNFESIQEEVAMERLEKLTEIIEVRRMARENILAEQKKYKSRYDKMHNPQWFEVGEKVTMQNDRKRGRKGDVLACNRTGPFIIKEVLEHRKTVVLEGLPKPVSVDRLMKYYEARTANIPEADSTSHSIPVDTPSSATLSSASTEYYTPVRSCSEATTTVSSAATSSLSMPDRAPPVLRSSGSTERRLPSQIYCIKMPSFGWQSALCTQLHYVGPIKQWSNTVPFIFSDMYVPQFSRTLNVGSDGNCGFRVLSLFLFGDESEHAMLRAAICGHIADQGEKWMASLTVLDKDPKAYLRRKNMHELKSWMGTVELQAAAELLNIHVLVYEPSCSGSWKWRKHSPDYTKLGFRAHIDNTLTDGRPVVAYYLSGNHFRLIVP</sequence>
<evidence type="ECO:0000313" key="12">
    <source>
        <dbReference type="EMBL" id="KAK0416727.1"/>
    </source>
</evidence>
<evidence type="ECO:0000256" key="7">
    <source>
        <dbReference type="ARBA" id="ARBA00023242"/>
    </source>
</evidence>
<dbReference type="InterPro" id="IPR052035">
    <property type="entry name" value="ZnF_BED_domain_contain"/>
</dbReference>
<dbReference type="Gene3D" id="3.90.70.80">
    <property type="match status" value="1"/>
</dbReference>
<dbReference type="PROSITE" id="PS50802">
    <property type="entry name" value="OTU"/>
    <property type="match status" value="1"/>
</dbReference>
<keyword evidence="7" id="KW-0539">Nucleus</keyword>
<dbReference type="SUPFAM" id="SSF53098">
    <property type="entry name" value="Ribonuclease H-like"/>
    <property type="match status" value="1"/>
</dbReference>
<keyword evidence="3 8" id="KW-0863">Zinc-finger</keyword>
<name>A0AA39I595_9BILA</name>
<evidence type="ECO:0000256" key="5">
    <source>
        <dbReference type="ARBA" id="ARBA00023015"/>
    </source>
</evidence>
<dbReference type="InterPro" id="IPR003323">
    <property type="entry name" value="OTU_dom"/>
</dbReference>
<dbReference type="CDD" id="cd22755">
    <property type="entry name" value="OTU_CeDUB-like"/>
    <property type="match status" value="1"/>
</dbReference>
<keyword evidence="2" id="KW-0479">Metal-binding</keyword>
<evidence type="ECO:0000256" key="6">
    <source>
        <dbReference type="ARBA" id="ARBA00023163"/>
    </source>
</evidence>
<feature type="region of interest" description="Disordered" evidence="9">
    <location>
        <begin position="86"/>
        <end position="111"/>
    </location>
</feature>
<evidence type="ECO:0000256" key="4">
    <source>
        <dbReference type="ARBA" id="ARBA00022833"/>
    </source>
</evidence>
<dbReference type="InterPro" id="IPR010982">
    <property type="entry name" value="Lambda_DNA-bd_dom_sf"/>
</dbReference>
<dbReference type="Proteomes" id="UP001175271">
    <property type="component" value="Unassembled WGS sequence"/>
</dbReference>
<feature type="domain" description="OTU" evidence="10">
    <location>
        <begin position="745"/>
        <end position="887"/>
    </location>
</feature>
<dbReference type="SMART" id="SM00614">
    <property type="entry name" value="ZnF_BED"/>
    <property type="match status" value="1"/>
</dbReference>
<comment type="subcellular location">
    <subcellularLocation>
        <location evidence="1">Nucleus</location>
    </subcellularLocation>
</comment>
<gene>
    <name evidence="12" type="ORF">QR680_012650</name>
</gene>
<dbReference type="GO" id="GO:0003677">
    <property type="term" value="F:DNA binding"/>
    <property type="evidence" value="ECO:0007669"/>
    <property type="project" value="InterPro"/>
</dbReference>
<reference evidence="12" key="1">
    <citation type="submission" date="2023-06" db="EMBL/GenBank/DDBJ databases">
        <title>Genomic analysis of the entomopathogenic nematode Steinernema hermaphroditum.</title>
        <authorList>
            <person name="Schwarz E.M."/>
            <person name="Heppert J.K."/>
            <person name="Baniya A."/>
            <person name="Schwartz H.T."/>
            <person name="Tan C.-H."/>
            <person name="Antoshechkin I."/>
            <person name="Sternberg P.W."/>
            <person name="Goodrich-Blair H."/>
            <person name="Dillman A.R."/>
        </authorList>
    </citation>
    <scope>NUCLEOTIDE SEQUENCE</scope>
    <source>
        <strain evidence="12">PS9179</strain>
        <tissue evidence="12">Whole animal</tissue>
    </source>
</reference>
<dbReference type="SUPFAM" id="SSF54001">
    <property type="entry name" value="Cysteine proteinases"/>
    <property type="match status" value="1"/>
</dbReference>
<evidence type="ECO:0000256" key="1">
    <source>
        <dbReference type="ARBA" id="ARBA00004123"/>
    </source>
</evidence>
<evidence type="ECO:0000256" key="8">
    <source>
        <dbReference type="PROSITE-ProRule" id="PRU00027"/>
    </source>
</evidence>
<dbReference type="PROSITE" id="PS50808">
    <property type="entry name" value="ZF_BED"/>
    <property type="match status" value="1"/>
</dbReference>
<feature type="domain" description="BED-type" evidence="11">
    <location>
        <begin position="39"/>
        <end position="90"/>
    </location>
</feature>
<dbReference type="InterPro" id="IPR003656">
    <property type="entry name" value="Znf_BED"/>
</dbReference>
<dbReference type="Gene3D" id="1.10.260.40">
    <property type="entry name" value="lambda repressor-like DNA-binding domains"/>
    <property type="match status" value="1"/>
</dbReference>
<evidence type="ECO:0000313" key="13">
    <source>
        <dbReference type="Proteomes" id="UP001175271"/>
    </source>
</evidence>
<dbReference type="InterPro" id="IPR038765">
    <property type="entry name" value="Papain-like_cys_pep_sf"/>
</dbReference>
<keyword evidence="5" id="KW-0805">Transcription regulation</keyword>
<organism evidence="12 13">
    <name type="scientific">Steinernema hermaphroditum</name>
    <dbReference type="NCBI Taxonomy" id="289476"/>
    <lineage>
        <taxon>Eukaryota</taxon>
        <taxon>Metazoa</taxon>
        <taxon>Ecdysozoa</taxon>
        <taxon>Nematoda</taxon>
        <taxon>Chromadorea</taxon>
        <taxon>Rhabditida</taxon>
        <taxon>Tylenchina</taxon>
        <taxon>Panagrolaimomorpha</taxon>
        <taxon>Strongyloidoidea</taxon>
        <taxon>Steinernematidae</taxon>
        <taxon>Steinernema</taxon>
    </lineage>
</organism>
<keyword evidence="4" id="KW-0862">Zinc</keyword>
<proteinExistence type="predicted"/>
<accession>A0AA39I595</accession>
<feature type="region of interest" description="Disordered" evidence="9">
    <location>
        <begin position="673"/>
        <end position="692"/>
    </location>
</feature>
<feature type="region of interest" description="Disordered" evidence="9">
    <location>
        <begin position="1"/>
        <end position="20"/>
    </location>
</feature>
<dbReference type="PANTHER" id="PTHR46481:SF10">
    <property type="entry name" value="ZINC FINGER BED DOMAIN-CONTAINING PROTEIN 39"/>
    <property type="match status" value="1"/>
</dbReference>
<dbReference type="AlphaFoldDB" id="A0AA39I595"/>
<protein>
    <recommendedName>
        <fullName evidence="14">OTU domain-containing protein</fullName>
    </recommendedName>
</protein>
<comment type="caution">
    <text evidence="12">The sequence shown here is derived from an EMBL/GenBank/DDBJ whole genome shotgun (WGS) entry which is preliminary data.</text>
</comment>
<keyword evidence="6" id="KW-0804">Transcription</keyword>
<evidence type="ECO:0000256" key="2">
    <source>
        <dbReference type="ARBA" id="ARBA00022723"/>
    </source>
</evidence>
<dbReference type="GO" id="GO:0008270">
    <property type="term" value="F:zinc ion binding"/>
    <property type="evidence" value="ECO:0007669"/>
    <property type="project" value="UniProtKB-KW"/>
</dbReference>
<dbReference type="GO" id="GO:0005634">
    <property type="term" value="C:nucleus"/>
    <property type="evidence" value="ECO:0007669"/>
    <property type="project" value="UniProtKB-SubCell"/>
</dbReference>
<evidence type="ECO:0000256" key="9">
    <source>
        <dbReference type="SAM" id="MobiDB-lite"/>
    </source>
</evidence>
<evidence type="ECO:0008006" key="14">
    <source>
        <dbReference type="Google" id="ProtNLM"/>
    </source>
</evidence>
<dbReference type="PANTHER" id="PTHR46481">
    <property type="entry name" value="ZINC FINGER BED DOMAIN-CONTAINING PROTEIN 4"/>
    <property type="match status" value="1"/>
</dbReference>
<feature type="compositionally biased region" description="Basic and acidic residues" evidence="9">
    <location>
        <begin position="96"/>
        <end position="111"/>
    </location>
</feature>
<evidence type="ECO:0000259" key="11">
    <source>
        <dbReference type="PROSITE" id="PS50808"/>
    </source>
</evidence>
<evidence type="ECO:0000259" key="10">
    <source>
        <dbReference type="PROSITE" id="PS50802"/>
    </source>
</evidence>
<dbReference type="InterPro" id="IPR012337">
    <property type="entry name" value="RNaseH-like_sf"/>
</dbReference>